<dbReference type="PANTHER" id="PTHR43969:SF9">
    <property type="entry name" value="GLUTATHIONE S TRANSFERASE D10, ISOFORM A-RELATED"/>
    <property type="match status" value="1"/>
</dbReference>
<sequence length="201" mass="22209">MYKLYDLSLSGHCHRARLFLNLLGLDYEAVPVDLLSGEHLQEAHLKRNPFGKVPVLDDDGYLVRESNAILVYLALKHKARDWYPTDDAKAAAEIQQWLNVAASELLQGPAKAYVARVFGGDDKTYNEGVELSHKLYAVLDPLLDGRDWLVGDRPTIADVALYSYVSRAPIAGVDISGYGNIQRWLANVEGLAGFVAMPDPA</sequence>
<keyword evidence="5" id="KW-0808">Transferase</keyword>
<feature type="domain" description="GST C-terminal" evidence="4">
    <location>
        <begin position="87"/>
        <end position="201"/>
    </location>
</feature>
<evidence type="ECO:0000256" key="1">
    <source>
        <dbReference type="ARBA" id="ARBA00011738"/>
    </source>
</evidence>
<reference evidence="6" key="1">
    <citation type="submission" date="2019-06" db="EMBL/GenBank/DDBJ databases">
        <title>The complete genome of Emcibacter congregatus ZYLT.</title>
        <authorList>
            <person name="Zhao Z."/>
        </authorList>
    </citation>
    <scope>NUCLEOTIDE SEQUENCE [LARGE SCALE GENOMIC DNA]</scope>
    <source>
        <strain evidence="6">MCCC 1A06723</strain>
    </source>
</reference>
<dbReference type="SUPFAM" id="SSF52833">
    <property type="entry name" value="Thioredoxin-like"/>
    <property type="match status" value="1"/>
</dbReference>
<gene>
    <name evidence="5" type="ORF">FIV46_11770</name>
</gene>
<dbReference type="Gene3D" id="3.40.30.10">
    <property type="entry name" value="Glutaredoxin"/>
    <property type="match status" value="1"/>
</dbReference>
<organism evidence="5 6">
    <name type="scientific">Emcibacter nanhaiensis</name>
    <dbReference type="NCBI Taxonomy" id="1505037"/>
    <lineage>
        <taxon>Bacteria</taxon>
        <taxon>Pseudomonadati</taxon>
        <taxon>Pseudomonadota</taxon>
        <taxon>Alphaproteobacteria</taxon>
        <taxon>Emcibacterales</taxon>
        <taxon>Emcibacteraceae</taxon>
        <taxon>Emcibacter</taxon>
    </lineage>
</organism>
<dbReference type="Proteomes" id="UP000319148">
    <property type="component" value="Unassembled WGS sequence"/>
</dbReference>
<dbReference type="PROSITE" id="PS50404">
    <property type="entry name" value="GST_NTER"/>
    <property type="match status" value="1"/>
</dbReference>
<feature type="domain" description="GST N-terminal" evidence="3">
    <location>
        <begin position="1"/>
        <end position="81"/>
    </location>
</feature>
<dbReference type="CDD" id="cd03056">
    <property type="entry name" value="GST_N_4"/>
    <property type="match status" value="1"/>
</dbReference>
<dbReference type="SFLD" id="SFLDG00358">
    <property type="entry name" value="Main_(cytGST)"/>
    <property type="match status" value="1"/>
</dbReference>
<evidence type="ECO:0000256" key="2">
    <source>
        <dbReference type="RuleBase" id="RU003494"/>
    </source>
</evidence>
<dbReference type="OrthoDB" id="9810080at2"/>
<dbReference type="Gene3D" id="1.20.1050.10">
    <property type="match status" value="1"/>
</dbReference>
<accession>A0A501PHF6</accession>
<dbReference type="InterPro" id="IPR036249">
    <property type="entry name" value="Thioredoxin-like_sf"/>
</dbReference>
<dbReference type="Pfam" id="PF00043">
    <property type="entry name" value="GST_C"/>
    <property type="match status" value="1"/>
</dbReference>
<protein>
    <submittedName>
        <fullName evidence="5">Glutathione S-transferase family protein</fullName>
    </submittedName>
</protein>
<proteinExistence type="inferred from homology"/>
<dbReference type="Pfam" id="PF02798">
    <property type="entry name" value="GST_N"/>
    <property type="match status" value="1"/>
</dbReference>
<evidence type="ECO:0000259" key="3">
    <source>
        <dbReference type="PROSITE" id="PS50404"/>
    </source>
</evidence>
<dbReference type="InterPro" id="IPR036282">
    <property type="entry name" value="Glutathione-S-Trfase_C_sf"/>
</dbReference>
<evidence type="ECO:0000259" key="4">
    <source>
        <dbReference type="PROSITE" id="PS50405"/>
    </source>
</evidence>
<dbReference type="GO" id="GO:0004364">
    <property type="term" value="F:glutathione transferase activity"/>
    <property type="evidence" value="ECO:0007669"/>
    <property type="project" value="TreeGrafter"/>
</dbReference>
<dbReference type="SFLD" id="SFLDS00019">
    <property type="entry name" value="Glutathione_Transferase_(cytos"/>
    <property type="match status" value="1"/>
</dbReference>
<dbReference type="PANTHER" id="PTHR43969">
    <property type="entry name" value="GLUTATHIONE S TRANSFERASE D10, ISOFORM A-RELATED"/>
    <property type="match status" value="1"/>
</dbReference>
<keyword evidence="6" id="KW-1185">Reference proteome</keyword>
<evidence type="ECO:0000313" key="6">
    <source>
        <dbReference type="Proteomes" id="UP000319148"/>
    </source>
</evidence>
<dbReference type="AlphaFoldDB" id="A0A501PHF6"/>
<comment type="similarity">
    <text evidence="2">Belongs to the GST superfamily.</text>
</comment>
<dbReference type="GO" id="GO:0006749">
    <property type="term" value="P:glutathione metabolic process"/>
    <property type="evidence" value="ECO:0007669"/>
    <property type="project" value="TreeGrafter"/>
</dbReference>
<comment type="caution">
    <text evidence="5">The sequence shown here is derived from an EMBL/GenBank/DDBJ whole genome shotgun (WGS) entry which is preliminary data.</text>
</comment>
<dbReference type="PROSITE" id="PS50405">
    <property type="entry name" value="GST_CTER"/>
    <property type="match status" value="1"/>
</dbReference>
<dbReference type="RefSeq" id="WP_139941125.1">
    <property type="nucleotide sequence ID" value="NZ_JBHSYP010000006.1"/>
</dbReference>
<dbReference type="SUPFAM" id="SSF47616">
    <property type="entry name" value="GST C-terminal domain-like"/>
    <property type="match status" value="1"/>
</dbReference>
<dbReference type="EMBL" id="VFIY01000014">
    <property type="protein sequence ID" value="TPD59462.1"/>
    <property type="molecule type" value="Genomic_DNA"/>
</dbReference>
<dbReference type="InterPro" id="IPR004045">
    <property type="entry name" value="Glutathione_S-Trfase_N"/>
</dbReference>
<evidence type="ECO:0000313" key="5">
    <source>
        <dbReference type="EMBL" id="TPD59462.1"/>
    </source>
</evidence>
<dbReference type="InterPro" id="IPR040079">
    <property type="entry name" value="Glutathione_S-Trfase"/>
</dbReference>
<dbReference type="InterPro" id="IPR004046">
    <property type="entry name" value="GST_C"/>
</dbReference>
<name>A0A501PHF6_9PROT</name>
<dbReference type="InterPro" id="IPR010987">
    <property type="entry name" value="Glutathione-S-Trfase_C-like"/>
</dbReference>
<comment type="subunit">
    <text evidence="1">Homodimer.</text>
</comment>